<gene>
    <name evidence="3" type="ORF">J2Z83_000879</name>
</gene>
<evidence type="ECO:0000313" key="4">
    <source>
        <dbReference type="Proteomes" id="UP001519345"/>
    </source>
</evidence>
<evidence type="ECO:0000313" key="3">
    <source>
        <dbReference type="EMBL" id="MBP1968785.1"/>
    </source>
</evidence>
<dbReference type="InterPro" id="IPR019076">
    <property type="entry name" value="Spore_lipoprot_YhcN/YlaJ-like"/>
</dbReference>
<evidence type="ECO:0000256" key="2">
    <source>
        <dbReference type="SAM" id="SignalP"/>
    </source>
</evidence>
<comment type="caution">
    <text evidence="3">The sequence shown here is derived from an EMBL/GenBank/DDBJ whole genome shotgun (WGS) entry which is preliminary data.</text>
</comment>
<feature type="signal peptide" evidence="2">
    <location>
        <begin position="1"/>
        <end position="20"/>
    </location>
</feature>
<accession>A0ABS4ICX4</accession>
<keyword evidence="4" id="KW-1185">Reference proteome</keyword>
<proteinExistence type="predicted"/>
<protein>
    <recommendedName>
        <fullName evidence="5">Sporulation protein</fullName>
    </recommendedName>
</protein>
<dbReference type="PROSITE" id="PS51257">
    <property type="entry name" value="PROKAR_LIPOPROTEIN"/>
    <property type="match status" value="1"/>
</dbReference>
<dbReference type="Pfam" id="PF09580">
    <property type="entry name" value="Spore_YhcN_YlaJ"/>
    <property type="match status" value="1"/>
</dbReference>
<evidence type="ECO:0008006" key="5">
    <source>
        <dbReference type="Google" id="ProtNLM"/>
    </source>
</evidence>
<feature type="chain" id="PRO_5046703466" description="Sporulation protein" evidence="2">
    <location>
        <begin position="21"/>
        <end position="186"/>
    </location>
</feature>
<sequence length="186" mass="21499">MYQKILIPLLLLTIFMVACGNTDENTQDTEENLNTSPMHYETEGEQANRLDKRGQTIGEQGGYRQSNQEGVNASDYSGGYSDPYTNEETERLATELKNRNDVVQAQVTTLDDRVVVAVKLKEKYVKHNITESLETDISEMMPDKEIVLYTDQVYWEQRKNLNARSGSEENYYDVEDYIADFFHRND</sequence>
<evidence type="ECO:0000256" key="1">
    <source>
        <dbReference type="SAM" id="MobiDB-lite"/>
    </source>
</evidence>
<keyword evidence="2" id="KW-0732">Signal</keyword>
<name>A0ABS4ICX4_9BACI</name>
<dbReference type="EMBL" id="JAGGKX010000003">
    <property type="protein sequence ID" value="MBP1968785.1"/>
    <property type="molecule type" value="Genomic_DNA"/>
</dbReference>
<organism evidence="3 4">
    <name type="scientific">Virgibacillus natechei</name>
    <dbReference type="NCBI Taxonomy" id="1216297"/>
    <lineage>
        <taxon>Bacteria</taxon>
        <taxon>Bacillati</taxon>
        <taxon>Bacillota</taxon>
        <taxon>Bacilli</taxon>
        <taxon>Bacillales</taxon>
        <taxon>Bacillaceae</taxon>
        <taxon>Virgibacillus</taxon>
    </lineage>
</organism>
<feature type="region of interest" description="Disordered" evidence="1">
    <location>
        <begin position="57"/>
        <end position="83"/>
    </location>
</feature>
<feature type="compositionally biased region" description="Polar residues" evidence="1">
    <location>
        <begin position="63"/>
        <end position="75"/>
    </location>
</feature>
<reference evidence="3 4" key="1">
    <citation type="submission" date="2021-03" db="EMBL/GenBank/DDBJ databases">
        <title>Genomic Encyclopedia of Type Strains, Phase IV (KMG-IV): sequencing the most valuable type-strain genomes for metagenomic binning, comparative biology and taxonomic classification.</title>
        <authorList>
            <person name="Goeker M."/>
        </authorList>
    </citation>
    <scope>NUCLEOTIDE SEQUENCE [LARGE SCALE GENOMIC DNA]</scope>
    <source>
        <strain evidence="3 4">DSM 25609</strain>
    </source>
</reference>
<dbReference type="Proteomes" id="UP001519345">
    <property type="component" value="Unassembled WGS sequence"/>
</dbReference>
<dbReference type="RefSeq" id="WP_209462006.1">
    <property type="nucleotide sequence ID" value="NZ_CP110224.1"/>
</dbReference>